<accession>A0A0W0FDN9</accession>
<evidence type="ECO:0000313" key="2">
    <source>
        <dbReference type="Proteomes" id="UP000054988"/>
    </source>
</evidence>
<reference evidence="1 2" key="1">
    <citation type="submission" date="2015-12" db="EMBL/GenBank/DDBJ databases">
        <title>Draft genome sequence of Moniliophthora roreri, the causal agent of frosty pod rot of cacao.</title>
        <authorList>
            <person name="Aime M.C."/>
            <person name="Diaz-Valderrama J.R."/>
            <person name="Kijpornyongpan T."/>
            <person name="Phillips-Mora W."/>
        </authorList>
    </citation>
    <scope>NUCLEOTIDE SEQUENCE [LARGE SCALE GENOMIC DNA]</scope>
    <source>
        <strain evidence="1 2">MCA 2952</strain>
    </source>
</reference>
<dbReference type="AlphaFoldDB" id="A0A0W0FDN9"/>
<dbReference type="eggNOG" id="ENOG502R10S">
    <property type="taxonomic scope" value="Eukaryota"/>
</dbReference>
<comment type="caution">
    <text evidence="1">The sequence shown here is derived from an EMBL/GenBank/DDBJ whole genome shotgun (WGS) entry which is preliminary data.</text>
</comment>
<dbReference type="Proteomes" id="UP000054988">
    <property type="component" value="Unassembled WGS sequence"/>
</dbReference>
<protein>
    <submittedName>
        <fullName evidence="1">Uncharacterized protein</fullName>
    </submittedName>
</protein>
<organism evidence="1 2">
    <name type="scientific">Moniliophthora roreri</name>
    <name type="common">Frosty pod rot fungus</name>
    <name type="synonym">Monilia roreri</name>
    <dbReference type="NCBI Taxonomy" id="221103"/>
    <lineage>
        <taxon>Eukaryota</taxon>
        <taxon>Fungi</taxon>
        <taxon>Dikarya</taxon>
        <taxon>Basidiomycota</taxon>
        <taxon>Agaricomycotina</taxon>
        <taxon>Agaricomycetes</taxon>
        <taxon>Agaricomycetidae</taxon>
        <taxon>Agaricales</taxon>
        <taxon>Marasmiineae</taxon>
        <taxon>Marasmiaceae</taxon>
        <taxon>Moniliophthora</taxon>
    </lineage>
</organism>
<dbReference type="EMBL" id="LATX01002090">
    <property type="protein sequence ID" value="KTB34340.1"/>
    <property type="molecule type" value="Genomic_DNA"/>
</dbReference>
<name>A0A0W0FDN9_MONRR</name>
<sequence>MPNNQASNAPGLSQTVLTTLSALVKDWLQGFLDALQTYHRFVGVPPPHPSYPLPAEFPFEGLSEVFHWIQVVDDATQVNHNLPVKVSLLPGRADHWEPLLWVIHSGTTVIGSVELDRRIYADQSVVSIDPVFILESLILAPFDHMDRDIRDPSVRHKPGPPGTGSKEYFIPAEVLSHMPNVATTCWT</sequence>
<gene>
    <name evidence="1" type="ORF">WG66_13078</name>
</gene>
<evidence type="ECO:0000313" key="1">
    <source>
        <dbReference type="EMBL" id="KTB34340.1"/>
    </source>
</evidence>
<proteinExistence type="predicted"/>